<feature type="domain" description="NET" evidence="5">
    <location>
        <begin position="707"/>
        <end position="789"/>
    </location>
</feature>
<keyword evidence="7" id="KW-1185">Reference proteome</keyword>
<feature type="region of interest" description="Disordered" evidence="3">
    <location>
        <begin position="623"/>
        <end position="653"/>
    </location>
</feature>
<keyword evidence="1 2" id="KW-0103">Bromodomain</keyword>
<dbReference type="GO" id="GO:0006338">
    <property type="term" value="P:chromatin remodeling"/>
    <property type="evidence" value="ECO:0007669"/>
    <property type="project" value="TreeGrafter"/>
</dbReference>
<dbReference type="EMBL" id="MLKD01000006">
    <property type="protein sequence ID" value="OQE25061.1"/>
    <property type="molecule type" value="Genomic_DNA"/>
</dbReference>
<evidence type="ECO:0000256" key="2">
    <source>
        <dbReference type="PROSITE-ProRule" id="PRU00035"/>
    </source>
</evidence>
<dbReference type="PROSITE" id="PS51525">
    <property type="entry name" value="NET"/>
    <property type="match status" value="1"/>
</dbReference>
<evidence type="ECO:0000313" key="6">
    <source>
        <dbReference type="EMBL" id="OQE25061.1"/>
    </source>
</evidence>
<feature type="compositionally biased region" description="Basic and acidic residues" evidence="3">
    <location>
        <begin position="690"/>
        <end position="700"/>
    </location>
</feature>
<comment type="caution">
    <text evidence="6">The sequence shown here is derived from an EMBL/GenBank/DDBJ whole genome shotgun (WGS) entry which is preliminary data.</text>
</comment>
<dbReference type="Pfam" id="PF17035">
    <property type="entry name" value="BET"/>
    <property type="match status" value="1"/>
</dbReference>
<dbReference type="PROSITE" id="PS50014">
    <property type="entry name" value="BROMODOMAIN_2"/>
    <property type="match status" value="2"/>
</dbReference>
<evidence type="ECO:0000256" key="1">
    <source>
        <dbReference type="ARBA" id="ARBA00023117"/>
    </source>
</evidence>
<dbReference type="Gene3D" id="1.20.1270.220">
    <property type="match status" value="1"/>
</dbReference>
<dbReference type="InterPro" id="IPR050935">
    <property type="entry name" value="Bromo_chromatin_reader"/>
</dbReference>
<feature type="compositionally biased region" description="Polar residues" evidence="3">
    <location>
        <begin position="816"/>
        <end position="827"/>
    </location>
</feature>
<feature type="compositionally biased region" description="Pro residues" evidence="3">
    <location>
        <begin position="293"/>
        <end position="309"/>
    </location>
</feature>
<dbReference type="InterPro" id="IPR027353">
    <property type="entry name" value="NET_dom"/>
</dbReference>
<dbReference type="PANTHER" id="PTHR22880">
    <property type="entry name" value="FALZ-RELATED BROMODOMAIN-CONTAINING PROTEINS"/>
    <property type="match status" value="1"/>
</dbReference>
<dbReference type="InterPro" id="IPR036427">
    <property type="entry name" value="Bromodomain-like_sf"/>
</dbReference>
<dbReference type="InterPro" id="IPR038336">
    <property type="entry name" value="NET_sf"/>
</dbReference>
<feature type="compositionally biased region" description="Low complexity" evidence="3">
    <location>
        <begin position="209"/>
        <end position="219"/>
    </location>
</feature>
<feature type="compositionally biased region" description="Basic and acidic residues" evidence="3">
    <location>
        <begin position="243"/>
        <end position="264"/>
    </location>
</feature>
<proteinExistence type="predicted"/>
<evidence type="ECO:0000259" key="4">
    <source>
        <dbReference type="PROSITE" id="PS50014"/>
    </source>
</evidence>
<dbReference type="Gene3D" id="1.20.920.10">
    <property type="entry name" value="Bromodomain-like"/>
    <property type="match status" value="2"/>
</dbReference>
<evidence type="ECO:0000313" key="7">
    <source>
        <dbReference type="Proteomes" id="UP000191285"/>
    </source>
</evidence>
<feature type="region of interest" description="Disordered" evidence="3">
    <location>
        <begin position="668"/>
        <end position="715"/>
    </location>
</feature>
<feature type="compositionally biased region" description="Acidic residues" evidence="3">
    <location>
        <begin position="634"/>
        <end position="652"/>
    </location>
</feature>
<feature type="compositionally biased region" description="Acidic residues" evidence="3">
    <location>
        <begin position="849"/>
        <end position="863"/>
    </location>
</feature>
<dbReference type="STRING" id="303698.A0A1V6TFN2"/>
<dbReference type="Pfam" id="PF00439">
    <property type="entry name" value="Bromodomain"/>
    <property type="match status" value="2"/>
</dbReference>
<dbReference type="PROSITE" id="PS00633">
    <property type="entry name" value="BROMODOMAIN_1"/>
    <property type="match status" value="1"/>
</dbReference>
<evidence type="ECO:0000256" key="3">
    <source>
        <dbReference type="SAM" id="MobiDB-lite"/>
    </source>
</evidence>
<dbReference type="AlphaFoldDB" id="A0A1V6TFN2"/>
<feature type="compositionally biased region" description="Low complexity" evidence="3">
    <location>
        <begin position="280"/>
        <end position="292"/>
    </location>
</feature>
<dbReference type="PRINTS" id="PR00503">
    <property type="entry name" value="BROMODOMAIN"/>
</dbReference>
<evidence type="ECO:0008006" key="8">
    <source>
        <dbReference type="Google" id="ProtNLM"/>
    </source>
</evidence>
<feature type="region of interest" description="Disordered" evidence="3">
    <location>
        <begin position="786"/>
        <end position="863"/>
    </location>
</feature>
<feature type="domain" description="Bromo" evidence="4">
    <location>
        <begin position="528"/>
        <end position="600"/>
    </location>
</feature>
<dbReference type="CDD" id="cd05500">
    <property type="entry name" value="Bromo_BDF1_2_I"/>
    <property type="match status" value="1"/>
</dbReference>
<dbReference type="InterPro" id="IPR018359">
    <property type="entry name" value="Bromodomain_CS"/>
</dbReference>
<dbReference type="SMART" id="SM00297">
    <property type="entry name" value="BROMO"/>
    <property type="match status" value="2"/>
</dbReference>
<organism evidence="6 7">
    <name type="scientific">Penicillium steckii</name>
    <dbReference type="NCBI Taxonomy" id="303698"/>
    <lineage>
        <taxon>Eukaryota</taxon>
        <taxon>Fungi</taxon>
        <taxon>Dikarya</taxon>
        <taxon>Ascomycota</taxon>
        <taxon>Pezizomycotina</taxon>
        <taxon>Eurotiomycetes</taxon>
        <taxon>Eurotiomycetidae</taxon>
        <taxon>Eurotiales</taxon>
        <taxon>Aspergillaceae</taxon>
        <taxon>Penicillium</taxon>
    </lineage>
</organism>
<feature type="region of interest" description="Disordered" evidence="3">
    <location>
        <begin position="423"/>
        <end position="502"/>
    </location>
</feature>
<gene>
    <name evidence="6" type="ORF">PENSTE_c006G02585</name>
</gene>
<dbReference type="GO" id="GO:0006355">
    <property type="term" value="P:regulation of DNA-templated transcription"/>
    <property type="evidence" value="ECO:0007669"/>
    <property type="project" value="TreeGrafter"/>
</dbReference>
<dbReference type="InterPro" id="IPR001487">
    <property type="entry name" value="Bromodomain"/>
</dbReference>
<dbReference type="GO" id="GO:0005634">
    <property type="term" value="C:nucleus"/>
    <property type="evidence" value="ECO:0007669"/>
    <property type="project" value="TreeGrafter"/>
</dbReference>
<name>A0A1V6TFN2_9EURO</name>
<dbReference type="OrthoDB" id="784962at2759"/>
<feature type="compositionally biased region" description="Basic and acidic residues" evidence="3">
    <location>
        <begin position="425"/>
        <end position="449"/>
    </location>
</feature>
<feature type="domain" description="Bromo" evidence="4">
    <location>
        <begin position="334"/>
        <end position="406"/>
    </location>
</feature>
<feature type="region of interest" description="Disordered" evidence="3">
    <location>
        <begin position="1"/>
        <end position="318"/>
    </location>
</feature>
<sequence>MATPPPEAPPVVKEEKPQLPPSPTGASAPEIVPTSGQNAATGLKTDSPAPAPSPTPASAPATESNVVPATNGHSPNAPPFTNGTSAAASPPKSPAPTPAAADVASGSPRDVPVSAPEPLPAASESKMDANVAPAVTPEIKKSEETPAPVESQPAAPSVAESTPIDKAPQQPPTDNSTEPDTTISNDVAASEDKMAVDSATEPAPETQLPHHPTSETTTPHLPPIQTDHEMKDAPSAPMSPSKLSREREADPTDEPAAKRTKVEGQDSDAVDVKLPSLSTSAAEPAPQSAVQPVAPPAPQPPAPATPATPAPTREGSGITKMQQKFIQKSLTTLKRMHDSRFYREAVDYVKLNIPNYPYVIKEPMDLSTIEKKLKNNSYSSPEALFRDFDLMVNNSLVFNGPDHLVFQEGDKLKQTFHKQMVNLPKSDEVEEKKPKKLTEKTSAARREPRTSTGSTTAKAASPQSTTFALGPEGLPVIRRDSTNPDGRPKRSIHPPKRDLPYATKPKKKKYQWELRFCQEALEELYKPKHQMNAIPFYSPVDPVALNIPTYHSIIKKPMDMSTIKSKLTTGQYENSKEFEADVRLMFKNCYRFNLPGDPTYQCGKGLEETFDRKWAQKQEYLDRHEPHPEQNSDSSDEDSDDDAESEEDDEQLSELQRKIAEMSRQVEMITQKKKKTPPTSKKSGSKAKPAKKESKKTSSKKEKKPSKAAKPEKARFVTYNEKQIISNGISALPDKKMQQALQIIQSNVPHLKNTAEAEIELDIDELPNDVLLMLLKFVKKNAPNVVDDEDDAPGNPHVSAAKPKKNKPMSKFEQEAQINMLESNLSQFAGGGGGGSPEPMPSVEAMVSSDDESDDDSEESEEE</sequence>
<feature type="compositionally biased region" description="Basic and acidic residues" evidence="3">
    <location>
        <begin position="477"/>
        <end position="488"/>
    </location>
</feature>
<reference evidence="7" key="1">
    <citation type="journal article" date="2017" name="Nat. Microbiol.">
        <title>Global analysis of biosynthetic gene clusters reveals vast potential of secondary metabolite production in Penicillium species.</title>
        <authorList>
            <person name="Nielsen J.C."/>
            <person name="Grijseels S."/>
            <person name="Prigent S."/>
            <person name="Ji B."/>
            <person name="Dainat J."/>
            <person name="Nielsen K.F."/>
            <person name="Frisvad J.C."/>
            <person name="Workman M."/>
            <person name="Nielsen J."/>
        </authorList>
    </citation>
    <scope>NUCLEOTIDE SEQUENCE [LARGE SCALE GENOMIC DNA]</scope>
    <source>
        <strain evidence="7">IBT 24891</strain>
    </source>
</reference>
<dbReference type="GO" id="GO:0000785">
    <property type="term" value="C:chromatin"/>
    <property type="evidence" value="ECO:0007669"/>
    <property type="project" value="TreeGrafter"/>
</dbReference>
<protein>
    <recommendedName>
        <fullName evidence="8">Bromo domain-containing protein</fullName>
    </recommendedName>
</protein>
<dbReference type="PANTHER" id="PTHR22880:SF225">
    <property type="entry name" value="BROMODOMAIN-CONTAINING PROTEIN BET-1-RELATED"/>
    <property type="match status" value="1"/>
</dbReference>
<dbReference type="CDD" id="cd05499">
    <property type="entry name" value="Bromo_BDF1_2_II"/>
    <property type="match status" value="1"/>
</dbReference>
<feature type="compositionally biased region" description="Polar residues" evidence="3">
    <location>
        <begin position="63"/>
        <end position="83"/>
    </location>
</feature>
<evidence type="ECO:0000259" key="5">
    <source>
        <dbReference type="PROSITE" id="PS51525"/>
    </source>
</evidence>
<dbReference type="Proteomes" id="UP000191285">
    <property type="component" value="Unassembled WGS sequence"/>
</dbReference>
<feature type="compositionally biased region" description="Low complexity" evidence="3">
    <location>
        <begin position="450"/>
        <end position="461"/>
    </location>
</feature>
<accession>A0A1V6TFN2</accession>
<dbReference type="SUPFAM" id="SSF47370">
    <property type="entry name" value="Bromodomain"/>
    <property type="match status" value="2"/>
</dbReference>
<feature type="compositionally biased region" description="Polar residues" evidence="3">
    <location>
        <begin position="172"/>
        <end position="187"/>
    </location>
</feature>